<dbReference type="AlphaFoldDB" id="A0A1S2VMC7"/>
<keyword evidence="2" id="KW-1185">Reference proteome</keyword>
<dbReference type="OrthoDB" id="6385145at2"/>
<accession>A0A1S2VMC7</accession>
<comment type="caution">
    <text evidence="1">The sequence shown here is derived from an EMBL/GenBank/DDBJ whole genome shotgun (WGS) entry which is preliminary data.</text>
</comment>
<dbReference type="Proteomes" id="UP000181790">
    <property type="component" value="Unassembled WGS sequence"/>
</dbReference>
<proteinExistence type="predicted"/>
<sequence>MAVAAGGLISLPGWANGWARGSMPANGALLTTAQNELLAEFVEVIIPETKTPGAKSLGIHQFVERMVTDCYEPAAQESFKKGVGIVEEMAQISYGKPFVSCQPTQRNELVTKLSTSADGGQKGFYSLVKGLTIRGYMSSEYVMTNLTHYEFAPARYLGCVPVVSKAVSEKK</sequence>
<dbReference type="InterPro" id="IPR027056">
    <property type="entry name" value="Gluconate_2DH_su3"/>
</dbReference>
<dbReference type="Pfam" id="PF13618">
    <property type="entry name" value="Gluconate_2-dh3"/>
    <property type="match status" value="1"/>
</dbReference>
<reference evidence="1 2" key="1">
    <citation type="submission" date="2016-10" db="EMBL/GenBank/DDBJ databases">
        <title>Arsenicibacter rosenii gen. nov., sp. nov., an efficient arsenic-methylating bacterium isolated from an arsenic-contaminated paddy soil.</title>
        <authorList>
            <person name="Huang K."/>
        </authorList>
    </citation>
    <scope>NUCLEOTIDE SEQUENCE [LARGE SCALE GENOMIC DNA]</scope>
    <source>
        <strain evidence="1 2">SM-1</strain>
    </source>
</reference>
<organism evidence="1 2">
    <name type="scientific">Arsenicibacter rosenii</name>
    <dbReference type="NCBI Taxonomy" id="1750698"/>
    <lineage>
        <taxon>Bacteria</taxon>
        <taxon>Pseudomonadati</taxon>
        <taxon>Bacteroidota</taxon>
        <taxon>Cytophagia</taxon>
        <taxon>Cytophagales</taxon>
        <taxon>Spirosomataceae</taxon>
        <taxon>Arsenicibacter</taxon>
    </lineage>
</organism>
<evidence type="ECO:0000313" key="2">
    <source>
        <dbReference type="Proteomes" id="UP000181790"/>
    </source>
</evidence>
<evidence type="ECO:0008006" key="3">
    <source>
        <dbReference type="Google" id="ProtNLM"/>
    </source>
</evidence>
<name>A0A1S2VMC7_9BACT</name>
<gene>
    <name evidence="1" type="ORF">BLX24_10565</name>
</gene>
<dbReference type="EMBL" id="MORL01000004">
    <property type="protein sequence ID" value="OIN59540.1"/>
    <property type="molecule type" value="Genomic_DNA"/>
</dbReference>
<protein>
    <recommendedName>
        <fullName evidence="3">Gluconate 2-dehydrogenase subunit 3 family protein</fullName>
    </recommendedName>
</protein>
<evidence type="ECO:0000313" key="1">
    <source>
        <dbReference type="EMBL" id="OIN59540.1"/>
    </source>
</evidence>